<organism evidence="18 19">
    <name type="scientific">Latimeria chalumnae</name>
    <name type="common">Coelacanth</name>
    <dbReference type="NCBI Taxonomy" id="7897"/>
    <lineage>
        <taxon>Eukaryota</taxon>
        <taxon>Metazoa</taxon>
        <taxon>Chordata</taxon>
        <taxon>Craniata</taxon>
        <taxon>Vertebrata</taxon>
        <taxon>Euteleostomi</taxon>
        <taxon>Coelacanthiformes</taxon>
        <taxon>Coelacanthidae</taxon>
        <taxon>Latimeria</taxon>
    </lineage>
</organism>
<keyword evidence="4" id="KW-0963">Cytoplasm</keyword>
<dbReference type="InterPro" id="IPR038185">
    <property type="entry name" value="MyTH4_dom_sf"/>
</dbReference>
<dbReference type="STRING" id="7897.ENSLACP00000012408"/>
<dbReference type="Gene3D" id="2.30.30.40">
    <property type="entry name" value="SH3 Domains"/>
    <property type="match status" value="1"/>
</dbReference>
<feature type="region of interest" description="Disordered" evidence="13">
    <location>
        <begin position="1772"/>
        <end position="1793"/>
    </location>
</feature>
<dbReference type="InterPro" id="IPR035963">
    <property type="entry name" value="FERM_2"/>
</dbReference>
<evidence type="ECO:0000256" key="11">
    <source>
        <dbReference type="PROSITE-ProRule" id="PRU00192"/>
    </source>
</evidence>
<dbReference type="Gene3D" id="1.25.40.530">
    <property type="entry name" value="MyTH4 domain"/>
    <property type="match status" value="3"/>
</dbReference>
<dbReference type="EMBL" id="AFYH01122879">
    <property type="status" value="NOT_ANNOTATED_CDS"/>
    <property type="molecule type" value="Genomic_DNA"/>
</dbReference>
<dbReference type="SMART" id="SM00139">
    <property type="entry name" value="MyTH4"/>
    <property type="match status" value="2"/>
</dbReference>
<feature type="domain" description="SH3" evidence="14">
    <location>
        <begin position="1697"/>
        <end position="1758"/>
    </location>
</feature>
<keyword evidence="3 11" id="KW-0728">SH3 domain</keyword>
<evidence type="ECO:0000256" key="1">
    <source>
        <dbReference type="ARBA" id="ARBA00004496"/>
    </source>
</evidence>
<keyword evidence="19" id="KW-1185">Reference proteome</keyword>
<evidence type="ECO:0000313" key="18">
    <source>
        <dbReference type="Ensembl" id="ENSLACP00000012408.1"/>
    </source>
</evidence>
<keyword evidence="10 12" id="KW-0009">Actin-binding</keyword>
<dbReference type="PROSITE" id="PS51016">
    <property type="entry name" value="MYTH4"/>
    <property type="match status" value="2"/>
</dbReference>
<dbReference type="HOGENOM" id="CLU_000192_14_0_1"/>
<feature type="domain" description="MyTH4" evidence="16">
    <location>
        <begin position="1846"/>
        <end position="1999"/>
    </location>
</feature>
<dbReference type="SUPFAM" id="SSF52540">
    <property type="entry name" value="P-loop containing nucleoside triphosphate hydrolases"/>
    <property type="match status" value="1"/>
</dbReference>
<dbReference type="EMBL" id="AFYH01122880">
    <property type="status" value="NOT_ANNOTATED_CDS"/>
    <property type="molecule type" value="Genomic_DNA"/>
</dbReference>
<dbReference type="SMART" id="SM00015">
    <property type="entry name" value="IQ"/>
    <property type="match status" value="2"/>
</dbReference>
<dbReference type="Gene3D" id="2.30.29.30">
    <property type="entry name" value="Pleckstrin-homology domain (PH domain)/Phosphotyrosine-binding domain (PTB)"/>
    <property type="match status" value="1"/>
</dbReference>
<dbReference type="InterPro" id="IPR059004">
    <property type="entry name" value="MYO15"/>
</dbReference>
<dbReference type="InParanoid" id="H3ARY7"/>
<keyword evidence="9 12" id="KW-0505">Motor protein</keyword>
<dbReference type="InterPro" id="IPR001452">
    <property type="entry name" value="SH3_domain"/>
</dbReference>
<dbReference type="GO" id="GO:0005737">
    <property type="term" value="C:cytoplasm"/>
    <property type="evidence" value="ECO:0007669"/>
    <property type="project" value="UniProtKB-SubCell"/>
</dbReference>
<reference evidence="18" key="2">
    <citation type="submission" date="2025-08" db="UniProtKB">
        <authorList>
            <consortium name="Ensembl"/>
        </authorList>
    </citation>
    <scope>IDENTIFICATION</scope>
</reference>
<dbReference type="GO" id="GO:0003779">
    <property type="term" value="F:actin binding"/>
    <property type="evidence" value="ECO:0007669"/>
    <property type="project" value="UniProtKB-KW"/>
</dbReference>
<comment type="subcellular location">
    <subcellularLocation>
        <location evidence="1">Cytoplasm</location>
    </subcellularLocation>
</comment>
<reference evidence="18" key="3">
    <citation type="submission" date="2025-09" db="UniProtKB">
        <authorList>
            <consortium name="Ensembl"/>
        </authorList>
    </citation>
    <scope>IDENTIFICATION</scope>
</reference>
<feature type="domain" description="FERM" evidence="15">
    <location>
        <begin position="2005"/>
        <end position="2293"/>
    </location>
</feature>
<evidence type="ECO:0000259" key="14">
    <source>
        <dbReference type="PROSITE" id="PS50002"/>
    </source>
</evidence>
<dbReference type="PRINTS" id="PR00193">
    <property type="entry name" value="MYOSINHEAVY"/>
</dbReference>
<evidence type="ECO:0000256" key="2">
    <source>
        <dbReference type="ARBA" id="ARBA00008314"/>
    </source>
</evidence>
<evidence type="ECO:0000256" key="3">
    <source>
        <dbReference type="ARBA" id="ARBA00022443"/>
    </source>
</evidence>
<dbReference type="Pfam" id="PF00063">
    <property type="entry name" value="Myosin_head"/>
    <property type="match status" value="1"/>
</dbReference>
<dbReference type="GO" id="GO:0016459">
    <property type="term" value="C:myosin complex"/>
    <property type="evidence" value="ECO:0007669"/>
    <property type="project" value="UniProtKB-KW"/>
</dbReference>
<evidence type="ECO:0000256" key="6">
    <source>
        <dbReference type="ARBA" id="ARBA00022741"/>
    </source>
</evidence>
<dbReference type="InterPro" id="IPR051567">
    <property type="entry name" value="Unconventional_Myosin_ATPase"/>
</dbReference>
<dbReference type="Pfam" id="PF07653">
    <property type="entry name" value="SH3_2"/>
    <property type="match status" value="1"/>
</dbReference>
<dbReference type="SUPFAM" id="SSF47031">
    <property type="entry name" value="Second domain of FERM"/>
    <property type="match status" value="1"/>
</dbReference>
<dbReference type="EMBL" id="AFYH01122878">
    <property type="status" value="NOT_ANNOTATED_CDS"/>
    <property type="molecule type" value="Genomic_DNA"/>
</dbReference>
<evidence type="ECO:0000313" key="19">
    <source>
        <dbReference type="Proteomes" id="UP000008672"/>
    </source>
</evidence>
<feature type="domain" description="Myosin motor" evidence="17">
    <location>
        <begin position="1"/>
        <end position="638"/>
    </location>
</feature>
<evidence type="ECO:0000256" key="7">
    <source>
        <dbReference type="ARBA" id="ARBA00022840"/>
    </source>
</evidence>
<feature type="compositionally biased region" description="Pro residues" evidence="13">
    <location>
        <begin position="1463"/>
        <end position="1485"/>
    </location>
</feature>
<dbReference type="SMART" id="SM00242">
    <property type="entry name" value="MYSc"/>
    <property type="match status" value="1"/>
</dbReference>
<keyword evidence="7 12" id="KW-0067">ATP-binding</keyword>
<dbReference type="Gene3D" id="6.20.240.20">
    <property type="match status" value="1"/>
</dbReference>
<dbReference type="FunFam" id="1.10.10.820:FF:000001">
    <property type="entry name" value="Myosin heavy chain"/>
    <property type="match status" value="1"/>
</dbReference>
<accession>H3ARY7</accession>
<dbReference type="GeneTree" id="ENSGT00940000155335"/>
<dbReference type="InterPro" id="IPR000299">
    <property type="entry name" value="FERM_domain"/>
</dbReference>
<feature type="compositionally biased region" description="Polar residues" evidence="13">
    <location>
        <begin position="1778"/>
        <end position="1788"/>
    </location>
</feature>
<evidence type="ECO:0000256" key="12">
    <source>
        <dbReference type="PROSITE-ProRule" id="PRU00782"/>
    </source>
</evidence>
<dbReference type="Pfam" id="PF00612">
    <property type="entry name" value="IQ"/>
    <property type="match status" value="2"/>
</dbReference>
<dbReference type="GO" id="GO:0005524">
    <property type="term" value="F:ATP binding"/>
    <property type="evidence" value="ECO:0007669"/>
    <property type="project" value="UniProtKB-UniRule"/>
</dbReference>
<evidence type="ECO:0000256" key="4">
    <source>
        <dbReference type="ARBA" id="ARBA00022490"/>
    </source>
</evidence>
<keyword evidence="6 12" id="KW-0547">Nucleotide-binding</keyword>
<proteinExistence type="inferred from homology"/>
<reference evidence="19" key="1">
    <citation type="submission" date="2011-08" db="EMBL/GenBank/DDBJ databases">
        <title>The draft genome of Latimeria chalumnae.</title>
        <authorList>
            <person name="Di Palma F."/>
            <person name="Alfoldi J."/>
            <person name="Johnson J."/>
            <person name="Berlin A."/>
            <person name="Gnerre S."/>
            <person name="Jaffe D."/>
            <person name="MacCallum I."/>
            <person name="Young S."/>
            <person name="Walker B.J."/>
            <person name="Lander E."/>
            <person name="Lindblad-Toh K."/>
        </authorList>
    </citation>
    <scope>NUCLEOTIDE SEQUENCE [LARGE SCALE GENOMIC DNA]</scope>
    <source>
        <strain evidence="19">Wild caught</strain>
    </source>
</reference>
<dbReference type="EMBL" id="AFYH01122876">
    <property type="status" value="NOT_ANNOTATED_CDS"/>
    <property type="molecule type" value="Genomic_DNA"/>
</dbReference>
<dbReference type="Gene3D" id="1.20.120.720">
    <property type="entry name" value="Myosin VI head, motor domain, U50 subdomain"/>
    <property type="match status" value="1"/>
</dbReference>
<dbReference type="InterPro" id="IPR000857">
    <property type="entry name" value="MyTH4_dom"/>
</dbReference>
<dbReference type="InterPro" id="IPR036961">
    <property type="entry name" value="Kinesin_motor_dom_sf"/>
</dbReference>
<comment type="similarity">
    <text evidence="2 12">Belongs to the TRAFAC class myosin-kinesin ATPase superfamily. Myosin family.</text>
</comment>
<dbReference type="PROSITE" id="PS50002">
    <property type="entry name" value="SH3"/>
    <property type="match status" value="1"/>
</dbReference>
<feature type="region of interest" description="Disordered" evidence="13">
    <location>
        <begin position="1422"/>
        <end position="1490"/>
    </location>
</feature>
<dbReference type="Pfam" id="PF00784">
    <property type="entry name" value="MyTH4"/>
    <property type="match status" value="2"/>
</dbReference>
<dbReference type="InterPro" id="IPR019748">
    <property type="entry name" value="FERM_central"/>
</dbReference>
<evidence type="ECO:0000259" key="15">
    <source>
        <dbReference type="PROSITE" id="PS50057"/>
    </source>
</evidence>
<evidence type="ECO:0000259" key="17">
    <source>
        <dbReference type="PROSITE" id="PS51456"/>
    </source>
</evidence>
<keyword evidence="8 12" id="KW-0518">Myosin</keyword>
<protein>
    <recommendedName>
        <fullName evidence="20">Myosin XVB</fullName>
    </recommendedName>
</protein>
<evidence type="ECO:0000256" key="9">
    <source>
        <dbReference type="ARBA" id="ARBA00023175"/>
    </source>
</evidence>
<evidence type="ECO:0000256" key="8">
    <source>
        <dbReference type="ARBA" id="ARBA00023123"/>
    </source>
</evidence>
<evidence type="ECO:0000256" key="10">
    <source>
        <dbReference type="ARBA" id="ARBA00023203"/>
    </source>
</evidence>
<dbReference type="SMART" id="SM00326">
    <property type="entry name" value="SH3"/>
    <property type="match status" value="1"/>
</dbReference>
<keyword evidence="5" id="KW-0677">Repeat</keyword>
<dbReference type="InterPro" id="IPR001609">
    <property type="entry name" value="Myosin_head_motor_dom-like"/>
</dbReference>
<dbReference type="Gene3D" id="1.20.58.530">
    <property type="match status" value="1"/>
</dbReference>
<feature type="compositionally biased region" description="Pro residues" evidence="13">
    <location>
        <begin position="1425"/>
        <end position="1439"/>
    </location>
</feature>
<dbReference type="CDD" id="cd14473">
    <property type="entry name" value="FERM_B-lobe"/>
    <property type="match status" value="1"/>
</dbReference>
<name>H3ARY7_LATCH</name>
<dbReference type="SUPFAM" id="SSF50044">
    <property type="entry name" value="SH3-domain"/>
    <property type="match status" value="1"/>
</dbReference>
<dbReference type="InterPro" id="IPR036028">
    <property type="entry name" value="SH3-like_dom_sf"/>
</dbReference>
<evidence type="ECO:0008006" key="20">
    <source>
        <dbReference type="Google" id="ProtNLM"/>
    </source>
</evidence>
<dbReference type="OMA" id="ENGGCRR"/>
<dbReference type="PANTHER" id="PTHR22692:SF16">
    <property type="entry name" value="MYOSIN XVB"/>
    <property type="match status" value="1"/>
</dbReference>
<feature type="region of interest" description="Actin-binding" evidence="12">
    <location>
        <begin position="516"/>
        <end position="538"/>
    </location>
</feature>
<dbReference type="PROSITE" id="PS50057">
    <property type="entry name" value="FERM_3"/>
    <property type="match status" value="1"/>
</dbReference>
<dbReference type="Pfam" id="PF00373">
    <property type="entry name" value="FERM_M"/>
    <property type="match status" value="1"/>
</dbReference>
<dbReference type="Gene3D" id="1.10.10.820">
    <property type="match status" value="1"/>
</dbReference>
<dbReference type="Gene3D" id="1.20.5.190">
    <property type="match status" value="1"/>
</dbReference>
<dbReference type="InterPro" id="IPR000048">
    <property type="entry name" value="IQ_motif_EF-hand-BS"/>
</dbReference>
<sequence>TYIGNILISINPFKVLSIYSEELQNQYQWKQLNENMPHIFAIADAAYTQSQDSDQEQCILLSGQSGSGKTEATKFIAKYLTALYQIPVPDRGTKPSEVLPILESFGNAKTVLNDNSSRFGKFLHIHIRHGLVVGTAFSHYLLEKSRVVFQAQGERSYHVFYEMLAGLSNEQKQALYVQEAETYFYVNQGGVCQISGKEDEKDFLILLKSLQVIGVSDDQLNSIWAILSSILQLGNVCFTSYENEFYELAAIFSDTEMRIVANLLQISADLLQRIITHRVTETSYDRIFSPLSVENAIDARDAIAKTLYSLLFDWLLERINEWLIPKEMDNAIGIVDIYGFEDLGVNSFEQLCINYANEQLQQFFNRAVVVQEQAEYSREELNWIPFSTVDNQSCLDLICAKPHGILRILDDQTSFPQATDHTFLQKCHYHHGNNPRYSKPKLPLPVFTVQHYAGPVTYQVHKFLTKNHDQLRPEVFDLFIQSRHKMVFSLFKKAKEKGKGHRANAVTLASRFQQSLQELTAKLERCNTFFIHCIKPNPKKLPGIFDVDYVTGQLRHSGIFEAIQIRKEGYPIRTLCQNFVNSRYGILGNRSQTHLPLRDQCAAIIEKFEGNHSDLYQIGLTKVFMKDNLFQLLENQWTKTQKWAVLTIQKNIRGFITRKNFRFFRKKVIVIQAHIRGHQTRKRYKRLKKSLEQFWAMVLISKSVVQRKLLQLNHCCYLHSGQFFAKAPSQCDVGLLEIPAELAALLRVADAGHQHGQANKIVEVSPPQVKAEYNLSLPADINSFPFSNFVNLHFQEPRLQPLEKTLQHPLTHLEGEEKLAALEIFKLVMRFMADVDLQGRKETTLGNYIAKKGLSNPKLRNEIFCQLANQLWQSSDSERCHRGWVLLTNCLGCFTASPSLEKPLLKYVSDYGLGGYKALCQHKALTAMQQTHTDPEAARNFPPTQLEWTANERKGKMVLDVYTYSEETFKAEVDSWTTGEQFATWILKSRGIEEGARGWSVSMFTGEDWRDLAGCDYVMDLIGETEDISEGFSSDIDYVITPQPVQMNIPPAPDIQAPRLPPPLLNILPEEKPMLYNRSNTRSHGGLDNYVDDLFDPVLSYGTGELERRSMLNQRMKGGGGIGPTHPGGFLSPVGVGIAMGTLPFKMDSPSDLKNVCIVFWIYSLFSHIYINPLRSESNLQKTIQINSNCIRYLKLVNFQSKLVILFTLTKVFFTFIMELCQTKCILRYKKVLINPPMQNDTTLKNIMLVVSKWPKDAVTFSPGFLHEVPLTACIHNYYKRQKYRNPLLFFGFSGLSGFFKIIFQQSILELKHAHVVDPLLIISLSAGKQQVEQSMSRKPWVVPGGKGSTEGKVFQILKSSMLLLGTCIPDSSITCRGQCLNYHHLKNSFIVLQNQLSAPSNESGQDKKIPPPTAEKKARLPFMLLPPPPPPTLPPDPNQPAKSTHSPSIHKKQQPLLELFVPPAPSAPPPPPPPPFSSSPPPEGRAPQARMVDEDNIKTQFYKLTVSVYFSYNNVPWKLFLRKEVFYPKEKFGHPFILNLLCEQIMRDTYSDSCVRISKEERRKMRDLLAELQVGTDVSSLHNDGLKKRIILAARDNWANYFSRLFPASGDYGSRIQFLGVSHRGIRLLKIAKAAVINPEHFKVLRSYSYADLLSVEVQDRSTLEFSLKNEQLVLYSPKARQIKDMIDVFLTELRKDSNCMIALKSYITDDRSLLTFKKGDIIKVLPMDGLQPGWEFGSIGGRSGLFPTSHAQPTAAPDYYNIHMDRREEQRKSIKEYQSQNASSDQESNKRPKQMAFLTTVFTDDIKQFVMVEFAMKHFREAAVTLGWKGMSAEGKNPEILVQHTKVPIQESLIYYADNDMNELAAKNFMNLMKFMGDQPKNEEDEADFVYKILQLCKEKENLRDEVYCQCIKQITQNPNQESCTRGWRIFCLVAGFFPCSNILHPYVTKYLQKVVHEPENNYEAEFAKLCDDNLKRTFVYGGRRYVPSPVEMEAIIKGHYTRRLTVYLPGKTTYVTKIRTFTVVVEILKQICSEIGVTQAKKMKEFSIVADKDQGAVVQPIRGEEYIADFLLDDNSITIWFRRVTWQEPLQFNNELYVNIHYNQILLDYLSGKLMLPSSMTHLEQQVASLAAFQHKARGLGPNPTTQDLKGYIPKPLVQQINLQLTLKHLVQELAIMGTVSPQQAKASFVETVCKFSLFGYNVFLVKKFSKPVLPACFVAVSQEQVLILDKDSQEKFLSISLREIKSMRTLRPADRRKVPGVEIIYKSSSSIESISFELKQQAKELCHMI</sequence>
<feature type="domain" description="MyTH4" evidence="16">
    <location>
        <begin position="801"/>
        <end position="952"/>
    </location>
</feature>
<dbReference type="eggNOG" id="KOG4229">
    <property type="taxonomic scope" value="Eukaryota"/>
</dbReference>
<dbReference type="Ensembl" id="ENSLACT00000012501.1">
    <property type="protein sequence ID" value="ENSLACP00000012408.1"/>
    <property type="gene ID" value="ENSLACG00000010928.1"/>
</dbReference>
<dbReference type="InterPro" id="IPR011993">
    <property type="entry name" value="PH-like_dom_sf"/>
</dbReference>
<dbReference type="PROSITE" id="PS51456">
    <property type="entry name" value="MYOSIN_MOTOR"/>
    <property type="match status" value="1"/>
</dbReference>
<dbReference type="Pfam" id="PF26570">
    <property type="entry name" value="MYO15"/>
    <property type="match status" value="1"/>
</dbReference>
<dbReference type="Gene3D" id="3.10.20.90">
    <property type="entry name" value="Phosphatidylinositol 3-kinase Catalytic Subunit, Chain A, domain 1"/>
    <property type="match status" value="2"/>
</dbReference>
<dbReference type="PANTHER" id="PTHR22692">
    <property type="entry name" value="MYOSIN VII, XV"/>
    <property type="match status" value="1"/>
</dbReference>
<dbReference type="EMBL" id="AFYH01122877">
    <property type="status" value="NOT_ANNOTATED_CDS"/>
    <property type="molecule type" value="Genomic_DNA"/>
</dbReference>
<dbReference type="Proteomes" id="UP000008672">
    <property type="component" value="Unassembled WGS sequence"/>
</dbReference>
<dbReference type="InterPro" id="IPR027417">
    <property type="entry name" value="P-loop_NTPase"/>
</dbReference>
<evidence type="ECO:0000256" key="5">
    <source>
        <dbReference type="ARBA" id="ARBA00022737"/>
    </source>
</evidence>
<feature type="binding site" evidence="12">
    <location>
        <begin position="63"/>
        <end position="70"/>
    </location>
    <ligand>
        <name>ATP</name>
        <dbReference type="ChEBI" id="CHEBI:30616"/>
    </ligand>
</feature>
<evidence type="ECO:0000259" key="16">
    <source>
        <dbReference type="PROSITE" id="PS51016"/>
    </source>
</evidence>
<dbReference type="PROSITE" id="PS50096">
    <property type="entry name" value="IQ"/>
    <property type="match status" value="2"/>
</dbReference>
<dbReference type="EMBL" id="AFYH01122875">
    <property type="status" value="NOT_ANNOTATED_CDS"/>
    <property type="molecule type" value="Genomic_DNA"/>
</dbReference>
<dbReference type="Gene3D" id="3.40.850.10">
    <property type="entry name" value="Kinesin motor domain"/>
    <property type="match status" value="1"/>
</dbReference>
<dbReference type="EMBL" id="AFYH01122874">
    <property type="status" value="NOT_ANNOTATED_CDS"/>
    <property type="molecule type" value="Genomic_DNA"/>
</dbReference>
<evidence type="ECO:0000256" key="13">
    <source>
        <dbReference type="SAM" id="MobiDB-lite"/>
    </source>
</evidence>
<dbReference type="GO" id="GO:0003774">
    <property type="term" value="F:cytoskeletal motor activity"/>
    <property type="evidence" value="ECO:0007669"/>
    <property type="project" value="UniProtKB-UniRule"/>
</dbReference>